<dbReference type="InterPro" id="IPR036097">
    <property type="entry name" value="HisK_dim/P_sf"/>
</dbReference>
<protein>
    <recommendedName>
        <fullName evidence="10">Circadian input-output histidine kinase CikA</fullName>
        <ecNumber evidence="3">2.7.13.3</ecNumber>
    </recommendedName>
</protein>
<dbReference type="SUPFAM" id="SSF55781">
    <property type="entry name" value="GAF domain-like"/>
    <property type="match status" value="1"/>
</dbReference>
<feature type="modified residue" description="4-aspartylphosphate" evidence="11">
    <location>
        <position position="821"/>
    </location>
</feature>
<dbReference type="PRINTS" id="PR00344">
    <property type="entry name" value="BCTRLSENSOR"/>
</dbReference>
<dbReference type="Gene3D" id="3.40.50.2300">
    <property type="match status" value="1"/>
</dbReference>
<dbReference type="InterPro" id="IPR036890">
    <property type="entry name" value="HATPase_C_sf"/>
</dbReference>
<evidence type="ECO:0000256" key="9">
    <source>
        <dbReference type="ARBA" id="ARBA00023012"/>
    </source>
</evidence>
<dbReference type="Gene3D" id="3.30.450.40">
    <property type="match status" value="1"/>
</dbReference>
<evidence type="ECO:0000256" key="13">
    <source>
        <dbReference type="SAM" id="Phobius"/>
    </source>
</evidence>
<dbReference type="PANTHER" id="PTHR45339:SF1">
    <property type="entry name" value="HYBRID SIGNAL TRANSDUCTION HISTIDINE KINASE J"/>
    <property type="match status" value="1"/>
</dbReference>
<keyword evidence="4 11" id="KW-0597">Phosphoprotein</keyword>
<dbReference type="InterPro" id="IPR007891">
    <property type="entry name" value="CHASE3"/>
</dbReference>
<dbReference type="Proteomes" id="UP000093199">
    <property type="component" value="Unassembled WGS sequence"/>
</dbReference>
<keyword evidence="17" id="KW-1185">Reference proteome</keyword>
<keyword evidence="5" id="KW-0808">Transferase</keyword>
<evidence type="ECO:0000259" key="15">
    <source>
        <dbReference type="PROSITE" id="PS50110"/>
    </source>
</evidence>
<feature type="coiled-coil region" evidence="12">
    <location>
        <begin position="430"/>
        <end position="495"/>
    </location>
</feature>
<dbReference type="InterPro" id="IPR003018">
    <property type="entry name" value="GAF"/>
</dbReference>
<feature type="transmembrane region" description="Helical" evidence="13">
    <location>
        <begin position="187"/>
        <end position="206"/>
    </location>
</feature>
<evidence type="ECO:0000256" key="10">
    <source>
        <dbReference type="ARBA" id="ARBA00074306"/>
    </source>
</evidence>
<accession>A0A1C0YI00</accession>
<evidence type="ECO:0000256" key="11">
    <source>
        <dbReference type="PROSITE-ProRule" id="PRU00169"/>
    </source>
</evidence>
<evidence type="ECO:0000256" key="5">
    <source>
        <dbReference type="ARBA" id="ARBA00022679"/>
    </source>
</evidence>
<keyword evidence="13" id="KW-1133">Transmembrane helix</keyword>
<dbReference type="EC" id="2.7.13.3" evidence="3"/>
<keyword evidence="8" id="KW-0067">ATP-binding</keyword>
<keyword evidence="13" id="KW-0812">Transmembrane</keyword>
<comment type="similarity">
    <text evidence="2">In the N-terminal section; belongs to the phytochrome family.</text>
</comment>
<dbReference type="FunFam" id="3.30.565.10:FF:000010">
    <property type="entry name" value="Sensor histidine kinase RcsC"/>
    <property type="match status" value="1"/>
</dbReference>
<dbReference type="CDD" id="cd16922">
    <property type="entry name" value="HATPase_EvgS-ArcB-TorS-like"/>
    <property type="match status" value="1"/>
</dbReference>
<dbReference type="OrthoDB" id="9809348at2"/>
<dbReference type="Pfam" id="PF00072">
    <property type="entry name" value="Response_reg"/>
    <property type="match status" value="1"/>
</dbReference>
<dbReference type="GO" id="GO:0000155">
    <property type="term" value="F:phosphorelay sensor kinase activity"/>
    <property type="evidence" value="ECO:0007669"/>
    <property type="project" value="InterPro"/>
</dbReference>
<dbReference type="SMART" id="SM00387">
    <property type="entry name" value="HATPase_c"/>
    <property type="match status" value="1"/>
</dbReference>
<dbReference type="PROSITE" id="PS50109">
    <property type="entry name" value="HIS_KIN"/>
    <property type="match status" value="1"/>
</dbReference>
<comment type="caution">
    <text evidence="16">The sequence shown here is derived from an EMBL/GenBank/DDBJ whole genome shotgun (WGS) entry which is preliminary data.</text>
</comment>
<keyword evidence="13" id="KW-0472">Membrane</keyword>
<keyword evidence="7 16" id="KW-0418">Kinase</keyword>
<dbReference type="CDD" id="cd00082">
    <property type="entry name" value="HisKA"/>
    <property type="match status" value="1"/>
</dbReference>
<dbReference type="EMBL" id="MASJ01000008">
    <property type="protein sequence ID" value="OCS86743.1"/>
    <property type="molecule type" value="Genomic_DNA"/>
</dbReference>
<dbReference type="Pfam" id="PF05227">
    <property type="entry name" value="CHASE3"/>
    <property type="match status" value="1"/>
</dbReference>
<feature type="transmembrane region" description="Helical" evidence="13">
    <location>
        <begin position="12"/>
        <end position="30"/>
    </location>
</feature>
<evidence type="ECO:0000313" key="16">
    <source>
        <dbReference type="EMBL" id="OCS86743.1"/>
    </source>
</evidence>
<dbReference type="InterPro" id="IPR003594">
    <property type="entry name" value="HATPase_dom"/>
</dbReference>
<dbReference type="InterPro" id="IPR003661">
    <property type="entry name" value="HisK_dim/P_dom"/>
</dbReference>
<dbReference type="STRING" id="33978.A6M13_12335"/>
<dbReference type="SMART" id="SM00448">
    <property type="entry name" value="REC"/>
    <property type="match status" value="1"/>
</dbReference>
<dbReference type="Pfam" id="PF13185">
    <property type="entry name" value="GAF_2"/>
    <property type="match status" value="1"/>
</dbReference>
<dbReference type="RefSeq" id="WP_066544313.1">
    <property type="nucleotide sequence ID" value="NZ_MASJ01000008.1"/>
</dbReference>
<evidence type="ECO:0000256" key="3">
    <source>
        <dbReference type="ARBA" id="ARBA00012438"/>
    </source>
</evidence>
<feature type="domain" description="Histidine kinase" evidence="14">
    <location>
        <begin position="509"/>
        <end position="738"/>
    </location>
</feature>
<dbReference type="Pfam" id="PF02518">
    <property type="entry name" value="HATPase_c"/>
    <property type="match status" value="1"/>
</dbReference>
<evidence type="ECO:0000256" key="6">
    <source>
        <dbReference type="ARBA" id="ARBA00022741"/>
    </source>
</evidence>
<comment type="catalytic activity">
    <reaction evidence="1">
        <text>ATP + protein L-histidine = ADP + protein N-phospho-L-histidine.</text>
        <dbReference type="EC" id="2.7.13.3"/>
    </reaction>
</comment>
<dbReference type="Pfam" id="PF00512">
    <property type="entry name" value="HisKA"/>
    <property type="match status" value="1"/>
</dbReference>
<evidence type="ECO:0000256" key="12">
    <source>
        <dbReference type="SAM" id="Coils"/>
    </source>
</evidence>
<dbReference type="InterPro" id="IPR029016">
    <property type="entry name" value="GAF-like_dom_sf"/>
</dbReference>
<dbReference type="InterPro" id="IPR001789">
    <property type="entry name" value="Sig_transdc_resp-reg_receiver"/>
</dbReference>
<keyword evidence="12" id="KW-0175">Coiled coil</keyword>
<dbReference type="SUPFAM" id="SSF52172">
    <property type="entry name" value="CheY-like"/>
    <property type="match status" value="1"/>
</dbReference>
<keyword evidence="6" id="KW-0547">Nucleotide-binding</keyword>
<dbReference type="CDD" id="cd17546">
    <property type="entry name" value="REC_hyHK_CKI1_RcsC-like"/>
    <property type="match status" value="1"/>
</dbReference>
<dbReference type="AlphaFoldDB" id="A0A1C0YI00"/>
<evidence type="ECO:0000256" key="8">
    <source>
        <dbReference type="ARBA" id="ARBA00022840"/>
    </source>
</evidence>
<feature type="domain" description="Response regulatory" evidence="15">
    <location>
        <begin position="771"/>
        <end position="887"/>
    </location>
</feature>
<evidence type="ECO:0000256" key="2">
    <source>
        <dbReference type="ARBA" id="ARBA00006402"/>
    </source>
</evidence>
<dbReference type="InterPro" id="IPR011006">
    <property type="entry name" value="CheY-like_superfamily"/>
</dbReference>
<dbReference type="SMART" id="SM00388">
    <property type="entry name" value="HisKA"/>
    <property type="match status" value="1"/>
</dbReference>
<evidence type="ECO:0000256" key="4">
    <source>
        <dbReference type="ARBA" id="ARBA00022553"/>
    </source>
</evidence>
<evidence type="ECO:0000259" key="14">
    <source>
        <dbReference type="PROSITE" id="PS50109"/>
    </source>
</evidence>
<dbReference type="InterPro" id="IPR004358">
    <property type="entry name" value="Sig_transdc_His_kin-like_C"/>
</dbReference>
<evidence type="ECO:0000313" key="17">
    <source>
        <dbReference type="Proteomes" id="UP000093199"/>
    </source>
</evidence>
<dbReference type="PANTHER" id="PTHR45339">
    <property type="entry name" value="HYBRID SIGNAL TRANSDUCTION HISTIDINE KINASE J"/>
    <property type="match status" value="1"/>
</dbReference>
<dbReference type="PROSITE" id="PS50110">
    <property type="entry name" value="RESPONSE_REGULATORY"/>
    <property type="match status" value="1"/>
</dbReference>
<dbReference type="PROSITE" id="PS51257">
    <property type="entry name" value="PROKAR_LIPOPROTEIN"/>
    <property type="match status" value="1"/>
</dbReference>
<dbReference type="InterPro" id="IPR005467">
    <property type="entry name" value="His_kinase_dom"/>
</dbReference>
<reference evidence="16 17" key="1">
    <citation type="submission" date="2016-07" db="EMBL/GenBank/DDBJ databases">
        <title>Caryophanon tenue genome sequencing.</title>
        <authorList>
            <person name="Verma A."/>
            <person name="Pal Y."/>
            <person name="Krishnamurthi S."/>
        </authorList>
    </citation>
    <scope>NUCLEOTIDE SEQUENCE [LARGE SCALE GENOMIC DNA]</scope>
    <source>
        <strain evidence="16 17">DSM 14152</strain>
    </source>
</reference>
<evidence type="ECO:0000256" key="1">
    <source>
        <dbReference type="ARBA" id="ARBA00000085"/>
    </source>
</evidence>
<sequence length="895" mass="101628">MMRKRIGIRWKITSGYVFLIACLLVAGVFLNTQINDIKVQRDEIISYDTKMRTMSNRLERHVLAMESSLHRYLITSESRYLEAYYENAGAWETTYYELGGFVQTYSTRQENLDYIYRDIEEWIATIAQPLEQAIRANNREEMIEAFNGEQSSEAISDLQLQFTEFRNVETEAIANKIVELDAKNERLTISLFFALGFIAILAVLIFNTISRRVVTSITDVTEALHNIEASNGKGRKRLVATTNDEMKDLVDATNALLTTMENRQWLQQNLADVLLEYQGIEEVSELGQTLLKSLTTRTRSVYGTFYMQDAKDATKYVKLATFAEARHDIGRTHFHIGEGLIGQSVLEGRALSYENRENGLRFIETALGDIQVANGLIVPIMFEKQVVAVMEIAAIQNYTAQHRALINEVVERVGVTINSIQTRLEITRLLTASQLQTEELQAQSEELQTQSEELQMQTEELTAINEQLEERTKDAEQKTRELQVIQVELEQSAEQLRQSSNYKSEFLANMSHELRTPLNSILILSEMLAENADNRLEDEELEYATIIHKSGEDLLALINDILDLSKVEAGKMDVWFSETDLRELPQHLESMFTPVAQQKNLQFHVNITKNVATPFHTDVKRFQQICNNLISNALKFTEEGSVRVKITAPPVTEQMQEISEQWIALSVTDTGIGVEEQKQELIFESFQQVDGATMRKYGGTGLGLSICREFTKLLGGWITLQSEVGVGSTFTVYIPSLPQGLQRIVEAPIPRTPKVLPVERVYTNEVFNGKTILLVDDDSRNIFALKQALEQKGATIIEAGNGVEALEKLEQHTETDIILMDIMMPEMDGYEATRYIRQQLQLDLPIIALTAKAMKQDREKAIAVGASDYVTKPLNLEQLFSVLTVWLAKKEHHYG</sequence>
<dbReference type="Gene3D" id="6.10.340.10">
    <property type="match status" value="1"/>
</dbReference>
<proteinExistence type="inferred from homology"/>
<evidence type="ECO:0000256" key="7">
    <source>
        <dbReference type="ARBA" id="ARBA00022777"/>
    </source>
</evidence>
<dbReference type="Gene3D" id="1.10.287.130">
    <property type="match status" value="1"/>
</dbReference>
<name>A0A1C0YI00_9BACL</name>
<gene>
    <name evidence="16" type="ORF">A6M13_12335</name>
</gene>
<dbReference type="Gene3D" id="3.30.565.10">
    <property type="entry name" value="Histidine kinase-like ATPase, C-terminal domain"/>
    <property type="match status" value="1"/>
</dbReference>
<dbReference type="GO" id="GO:0005524">
    <property type="term" value="F:ATP binding"/>
    <property type="evidence" value="ECO:0007669"/>
    <property type="project" value="UniProtKB-KW"/>
</dbReference>
<organism evidence="16 17">
    <name type="scientific">Caryophanon tenue</name>
    <dbReference type="NCBI Taxonomy" id="33978"/>
    <lineage>
        <taxon>Bacteria</taxon>
        <taxon>Bacillati</taxon>
        <taxon>Bacillota</taxon>
        <taxon>Bacilli</taxon>
        <taxon>Bacillales</taxon>
        <taxon>Caryophanaceae</taxon>
        <taxon>Caryophanon</taxon>
    </lineage>
</organism>
<dbReference type="SUPFAM" id="SSF55874">
    <property type="entry name" value="ATPase domain of HSP90 chaperone/DNA topoisomerase II/histidine kinase"/>
    <property type="match status" value="1"/>
</dbReference>
<dbReference type="SUPFAM" id="SSF47384">
    <property type="entry name" value="Homodimeric domain of signal transducing histidine kinase"/>
    <property type="match status" value="1"/>
</dbReference>
<keyword evidence="9" id="KW-0902">Two-component regulatory system</keyword>